<organism evidence="1 2">
    <name type="scientific">Melastoma candidum</name>
    <dbReference type="NCBI Taxonomy" id="119954"/>
    <lineage>
        <taxon>Eukaryota</taxon>
        <taxon>Viridiplantae</taxon>
        <taxon>Streptophyta</taxon>
        <taxon>Embryophyta</taxon>
        <taxon>Tracheophyta</taxon>
        <taxon>Spermatophyta</taxon>
        <taxon>Magnoliopsida</taxon>
        <taxon>eudicotyledons</taxon>
        <taxon>Gunneridae</taxon>
        <taxon>Pentapetalae</taxon>
        <taxon>rosids</taxon>
        <taxon>malvids</taxon>
        <taxon>Myrtales</taxon>
        <taxon>Melastomataceae</taxon>
        <taxon>Melastomatoideae</taxon>
        <taxon>Melastomateae</taxon>
        <taxon>Melastoma</taxon>
    </lineage>
</organism>
<protein>
    <submittedName>
        <fullName evidence="1">Uncharacterized protein</fullName>
    </submittedName>
</protein>
<comment type="caution">
    <text evidence="1">The sequence shown here is derived from an EMBL/GenBank/DDBJ whole genome shotgun (WGS) entry which is preliminary data.</text>
</comment>
<name>A0ACB9QQB8_9MYRT</name>
<evidence type="ECO:0000313" key="2">
    <source>
        <dbReference type="Proteomes" id="UP001057402"/>
    </source>
</evidence>
<dbReference type="Proteomes" id="UP001057402">
    <property type="component" value="Chromosome 6"/>
</dbReference>
<keyword evidence="2" id="KW-1185">Reference proteome</keyword>
<evidence type="ECO:0000313" key="1">
    <source>
        <dbReference type="EMBL" id="KAI4367642.1"/>
    </source>
</evidence>
<dbReference type="EMBL" id="CM042885">
    <property type="protein sequence ID" value="KAI4367642.1"/>
    <property type="molecule type" value="Genomic_DNA"/>
</dbReference>
<reference evidence="2" key="1">
    <citation type="journal article" date="2023" name="Front. Plant Sci.">
        <title>Chromosomal-level genome assembly of Melastoma candidum provides insights into trichome evolution.</title>
        <authorList>
            <person name="Zhong Y."/>
            <person name="Wu W."/>
            <person name="Sun C."/>
            <person name="Zou P."/>
            <person name="Liu Y."/>
            <person name="Dai S."/>
            <person name="Zhou R."/>
        </authorList>
    </citation>
    <scope>NUCLEOTIDE SEQUENCE [LARGE SCALE GENOMIC DNA]</scope>
</reference>
<proteinExistence type="predicted"/>
<accession>A0ACB9QQB8</accession>
<gene>
    <name evidence="1" type="ORF">MLD38_023354</name>
</gene>
<sequence length="879" mass="98425">MTGILRRLLPLGDPVRKTKYDEEFSVEYSIALEYKGPPLPYDLPHASPVVVGEIPTADALPSWSGLLDVALPVIQPVKKKARPGEDGGWKFEVIGLPRNSPHADAKFDSSLSIGSEGSPRSQEDEMLGDSTSSSRYPCESPVHGHQNRPSVVKFRSSDSSGPYDEHSFVTDSEGDTIPGKPKAQNSGKKGSCYHCQRGSRLTGKEACLVCDAKYCYRCLLRAMGSMAEGRKCLLCTGFRIDESKRVSLGKCSRMMKRLLPEAEIKRIMRAEISCAVNQLSPKLVFVNSRPLNKHELLLLQSCANPPKNLTPGYYWYDRIAGFWGKAGEKPSQLITEQLRVGGEMEREASNGNTDVLINGREITKDELRMLKAAGISCKGKPHFWVSPDGLCQEEGQNNPKGKIWEKAMTKITCRILSLPYPSNRASSEREVENKKNDVDYANVPRKLLLIGSENSGTSTIFKQMKISYGDAFTEEERRGLKLVIQSKLYCYLGLLMEARERFEKESLREKEKGKSILVECEVSDSGHGSWAKDSGREKGKGLVIDQSRPSPPGKIIQKEAKPAYAISPKLKRFSDWLVGVIAAGNVEDMVSLASREYSALIDELWKDEAIQATYNRRNELEELPRVATYFLERAMEILKEDYEPSDMDILYAEGISSSNGVVSTNFSFPKSVVSGSFGDAAAGHVDLSSYQVIRVHPNSLGENCKWLEMFEDVDLVLFCVSLTDYDEFFDDDSSGSKNKMVASRDLFQKIVTHPVFSKKDFLLLLNKFDLFEEKIEQVSLTRCEWFSNFNPVISHNHHRGNDINGSPSLAQRAFYYIAVMFKRHFRSLTDHKLYVSPVTGLEQDTVKDCLLYAREIIDWDEDITLITEESSTGTEASSS</sequence>